<organism evidence="4 5">
    <name type="scientific">Plasmodium ovale curtisi</name>
    <dbReference type="NCBI Taxonomy" id="864141"/>
    <lineage>
        <taxon>Eukaryota</taxon>
        <taxon>Sar</taxon>
        <taxon>Alveolata</taxon>
        <taxon>Apicomplexa</taxon>
        <taxon>Aconoidasida</taxon>
        <taxon>Haemosporida</taxon>
        <taxon>Plasmodiidae</taxon>
        <taxon>Plasmodium</taxon>
        <taxon>Plasmodium (Plasmodium)</taxon>
    </lineage>
</organism>
<dbReference type="VEuPathDB" id="PlasmoDB:PocGH01_00184000"/>
<accession>A0A1A8X344</accession>
<evidence type="ECO:0000313" key="3">
    <source>
        <dbReference type="EMBL" id="SBS81357.1"/>
    </source>
</evidence>
<evidence type="ECO:0000313" key="4">
    <source>
        <dbReference type="EMBL" id="SBS99659.1"/>
    </source>
</evidence>
<reference evidence="4" key="1">
    <citation type="submission" date="2016-05" db="EMBL/GenBank/DDBJ databases">
        <authorList>
            <person name="Lavstsen T."/>
            <person name="Jespersen J.S."/>
        </authorList>
    </citation>
    <scope>NUCLEOTIDE SEQUENCE [LARGE SCALE GENOMIC DNA]</scope>
</reference>
<reference evidence="5 6" key="2">
    <citation type="submission" date="2016-05" db="EMBL/GenBank/DDBJ databases">
        <authorList>
            <person name="Naeem Raeece"/>
        </authorList>
    </citation>
    <scope>NUCLEOTIDE SEQUENCE [LARGE SCALE GENOMIC DNA]</scope>
</reference>
<gene>
    <name evidence="4" type="ORF">POVCU1_054240</name>
    <name evidence="3" type="ORF">POVCU2_0009900</name>
</gene>
<name>A0A1A8X344_PLAOA</name>
<dbReference type="Proteomes" id="UP000078560">
    <property type="component" value="Unassembled WGS sequence"/>
</dbReference>
<feature type="signal peptide" evidence="2">
    <location>
        <begin position="1"/>
        <end position="22"/>
    </location>
</feature>
<dbReference type="EMBL" id="FLQU01000146">
    <property type="protein sequence ID" value="SBS81357.1"/>
    <property type="molecule type" value="Genomic_DNA"/>
</dbReference>
<dbReference type="Pfam" id="PF09716">
    <property type="entry name" value="ETRAMP"/>
    <property type="match status" value="1"/>
</dbReference>
<evidence type="ECO:0000313" key="6">
    <source>
        <dbReference type="Proteomes" id="UP000078560"/>
    </source>
</evidence>
<keyword evidence="1" id="KW-0472">Membrane</keyword>
<dbReference type="Proteomes" id="UP000078546">
    <property type="component" value="Unassembled WGS sequence"/>
</dbReference>
<dbReference type="AlphaFoldDB" id="A0A1A8X344"/>
<sequence>MKITKFSILFVALLLIISLFECRESLDHKESKKLSEAKELDSRLKSLMRKKKLIIASIAVATVLTIFGIVGGVGYGLMRHKRNEKKNVEEPFTELVNPVRAVSVDEGVSSDDVKKYNTIITTDTVTGSVSTIPGKVSDVIASESEQGVSDFEESYVDVTDVETGEPQPLIPDSTDTLIPNLAPPPSFQDSGPPALYPEVMQTSLLPEMLPSPLFPEVITATGKTEEVFPEMTIEEIEPITSGDTSPYYTPEDEHGSVIIEDDFSDA</sequence>
<keyword evidence="1" id="KW-0812">Transmembrane</keyword>
<protein>
    <submittedName>
        <fullName evidence="4">Early transcribed membrane protein</fullName>
    </submittedName>
</protein>
<feature type="chain" id="PRO_5015059801" evidence="2">
    <location>
        <begin position="23"/>
        <end position="266"/>
    </location>
</feature>
<evidence type="ECO:0000256" key="1">
    <source>
        <dbReference type="SAM" id="Phobius"/>
    </source>
</evidence>
<keyword evidence="2" id="KW-0732">Signal</keyword>
<evidence type="ECO:0000256" key="2">
    <source>
        <dbReference type="SAM" id="SignalP"/>
    </source>
</evidence>
<dbReference type="EMBL" id="FLQV01001429">
    <property type="protein sequence ID" value="SBS99659.1"/>
    <property type="molecule type" value="Genomic_DNA"/>
</dbReference>
<proteinExistence type="predicted"/>
<keyword evidence="1" id="KW-1133">Transmembrane helix</keyword>
<evidence type="ECO:0000313" key="5">
    <source>
        <dbReference type="Proteomes" id="UP000078546"/>
    </source>
</evidence>
<feature type="transmembrane region" description="Helical" evidence="1">
    <location>
        <begin position="53"/>
        <end position="77"/>
    </location>
</feature>
<dbReference type="SMR" id="A0A1A8X344"/>